<dbReference type="PATRIC" id="fig|229920.5.peg.3348"/>
<protein>
    <submittedName>
        <fullName evidence="2">Amylosucrase</fullName>
    </submittedName>
</protein>
<feature type="domain" description="Glycosyl hydrolase family 13 catalytic" evidence="1">
    <location>
        <begin position="113"/>
        <end position="563"/>
    </location>
</feature>
<evidence type="ECO:0000259" key="1">
    <source>
        <dbReference type="SMART" id="SM00642"/>
    </source>
</evidence>
<dbReference type="EMBL" id="LGCK01000004">
    <property type="protein sequence ID" value="KPL74051.1"/>
    <property type="molecule type" value="Genomic_DNA"/>
</dbReference>
<dbReference type="GO" id="GO:0005975">
    <property type="term" value="P:carbohydrate metabolic process"/>
    <property type="evidence" value="ECO:0007669"/>
    <property type="project" value="InterPro"/>
</dbReference>
<dbReference type="PANTHER" id="PTHR10357:SF213">
    <property type="entry name" value="ALPHA AMYLASE CATALYTIC REGION"/>
    <property type="match status" value="1"/>
</dbReference>
<dbReference type="STRING" id="229920.ADM99_02120"/>
<gene>
    <name evidence="2" type="ORF">ADM99_02120</name>
</gene>
<dbReference type="AlphaFoldDB" id="A0A0P6XXS5"/>
<dbReference type="InterPro" id="IPR045857">
    <property type="entry name" value="O16G_dom_2"/>
</dbReference>
<accession>A0A0P6XXS5</accession>
<evidence type="ECO:0000313" key="2">
    <source>
        <dbReference type="EMBL" id="KPL74051.1"/>
    </source>
</evidence>
<dbReference type="OrthoDB" id="9805159at2"/>
<dbReference type="GO" id="GO:0047669">
    <property type="term" value="F:amylosucrase activity"/>
    <property type="evidence" value="ECO:0007669"/>
    <property type="project" value="InterPro"/>
</dbReference>
<dbReference type="Gene3D" id="3.90.400.10">
    <property type="entry name" value="Oligo-1,6-glucosidase, Domain 2"/>
    <property type="match status" value="1"/>
</dbReference>
<dbReference type="RefSeq" id="WP_062423023.1">
    <property type="nucleotide sequence ID" value="NZ_BBYA01000012.1"/>
</dbReference>
<dbReference type="InterPro" id="IPR017853">
    <property type="entry name" value="GH"/>
</dbReference>
<comment type="caution">
    <text evidence="2">The sequence shown here is derived from an EMBL/GenBank/DDBJ whole genome shotgun (WGS) entry which is preliminary data.</text>
</comment>
<dbReference type="Pfam" id="PF00128">
    <property type="entry name" value="Alpha-amylase"/>
    <property type="match status" value="1"/>
</dbReference>
<sequence length="650" mass="74320">MPDPSSFPLDAAERTFARLFPRVEAAFGEYRQSFPEDWERFTRQLTGNFNALFNALIQVYGDQYDFYYHLESLLVALAESWCRRPADLKHLDRLRQTEPMWFQSNRQIGGVCYVDLFSGDLSGVMSRIPYFKELGLTYLHLMPLFKCPAGENDGGYAISSYRDVNPDIGSMQELTDLAAKLRENGISLVLDFVFNHTSHEHEWALKARSGDPLFQQYYYMFPDRSKPDAYERTLREIFPDEHPGAFTWFPDVKRWVWTTFHSYQWDLNYANPEVFIAMAQEMLGLANAGVEILRLDAVAFIWKQMGTSCENLPQAHLLIQAFNACARIAAPAMLFKSEAIVHPDEVARYIKPRECQLSYNPLLMALLWESLATRKVSLLTASMRGRFAIDPACAWVNYVRCHDDIGWTFSDEDAGHLGMNGYDHRRFLNDFYTGRFEGSFARGLPFQENPKTGDCRISGTCASLAGLEQAEAEQNQEAIDLAVKRILLIHSIIMTIGGIPLIYLGDELATINDYAFRNDPHKVQDSRWVHRPSFDWKKTEDRNNTSTPTGRVFTGLKKLVEIRKNNSVFAGHQTEIIDTGNPHVFGFLRIGDDQRALILANFSEHEQPVPANLLRLYGLGYLYTDLLSGNPFPPVDFQMSPYQFICLLVA</sequence>
<dbReference type="SMART" id="SM00642">
    <property type="entry name" value="Aamy"/>
    <property type="match status" value="1"/>
</dbReference>
<dbReference type="InterPro" id="IPR044077">
    <property type="entry name" value="Amylosucrase"/>
</dbReference>
<reference evidence="2 3" key="1">
    <citation type="submission" date="2015-07" db="EMBL/GenBank/DDBJ databases">
        <title>Genome sequence of Leptolinea tardivitalis DSM 16556.</title>
        <authorList>
            <person name="Hemp J."/>
            <person name="Ward L.M."/>
            <person name="Pace L.A."/>
            <person name="Fischer W.W."/>
        </authorList>
    </citation>
    <scope>NUCLEOTIDE SEQUENCE [LARGE SCALE GENOMIC DNA]</scope>
    <source>
        <strain evidence="2 3">YMTK-2</strain>
    </source>
</reference>
<dbReference type="InterPro" id="IPR013780">
    <property type="entry name" value="Glyco_hydro_b"/>
</dbReference>
<proteinExistence type="predicted"/>
<dbReference type="SUPFAM" id="SSF51011">
    <property type="entry name" value="Glycosyl hydrolase domain"/>
    <property type="match status" value="1"/>
</dbReference>
<dbReference type="Gene3D" id="1.10.1740.10">
    <property type="match status" value="1"/>
</dbReference>
<dbReference type="PANTHER" id="PTHR10357">
    <property type="entry name" value="ALPHA-AMYLASE FAMILY MEMBER"/>
    <property type="match status" value="1"/>
</dbReference>
<dbReference type="InterPro" id="IPR006047">
    <property type="entry name" value="GH13_cat_dom"/>
</dbReference>
<dbReference type="Pfam" id="PF16657">
    <property type="entry name" value="Malt_amylase_C"/>
    <property type="match status" value="1"/>
</dbReference>
<dbReference type="Proteomes" id="UP000050430">
    <property type="component" value="Unassembled WGS sequence"/>
</dbReference>
<dbReference type="Gene3D" id="3.20.20.80">
    <property type="entry name" value="Glycosidases"/>
    <property type="match status" value="1"/>
</dbReference>
<keyword evidence="3" id="KW-1185">Reference proteome</keyword>
<dbReference type="SUPFAM" id="SSF51445">
    <property type="entry name" value="(Trans)glycosidases"/>
    <property type="match status" value="1"/>
</dbReference>
<dbReference type="InterPro" id="IPR032091">
    <property type="entry name" value="Malt_amylase-like_C"/>
</dbReference>
<evidence type="ECO:0000313" key="3">
    <source>
        <dbReference type="Proteomes" id="UP000050430"/>
    </source>
</evidence>
<name>A0A0P6XXS5_9CHLR</name>
<dbReference type="CDD" id="cd11324">
    <property type="entry name" value="AmyAc_Amylosucrase"/>
    <property type="match status" value="1"/>
</dbReference>
<organism evidence="2 3">
    <name type="scientific">Leptolinea tardivitalis</name>
    <dbReference type="NCBI Taxonomy" id="229920"/>
    <lineage>
        <taxon>Bacteria</taxon>
        <taxon>Bacillati</taxon>
        <taxon>Chloroflexota</taxon>
        <taxon>Anaerolineae</taxon>
        <taxon>Anaerolineales</taxon>
        <taxon>Anaerolineaceae</taxon>
        <taxon>Leptolinea</taxon>
    </lineage>
</organism>
<dbReference type="Gene3D" id="2.60.40.1180">
    <property type="entry name" value="Golgi alpha-mannosidase II"/>
    <property type="match status" value="1"/>
</dbReference>